<evidence type="ECO:0000256" key="1">
    <source>
        <dbReference type="ARBA" id="ARBA00022737"/>
    </source>
</evidence>
<dbReference type="GO" id="GO:0000480">
    <property type="term" value="P:endonucleolytic cleavage in 5'-ETS of tricistronic rRNA transcript (SSU-rRNA, 5.8S rRNA, LSU-rRNA)"/>
    <property type="evidence" value="ECO:0007669"/>
    <property type="project" value="TreeGrafter"/>
</dbReference>
<evidence type="ECO:0000313" key="3">
    <source>
        <dbReference type="Proteomes" id="UP000288216"/>
    </source>
</evidence>
<name>A0A401QIW8_SCYTO</name>
<gene>
    <name evidence="2" type="ORF">scyTo_0025962</name>
</gene>
<evidence type="ECO:0000313" key="2">
    <source>
        <dbReference type="EMBL" id="GCB85313.1"/>
    </source>
</evidence>
<proteinExistence type="predicted"/>
<dbReference type="AlphaFoldDB" id="A0A401QIW8"/>
<keyword evidence="1" id="KW-0677">Repeat</keyword>
<evidence type="ECO:0008006" key="4">
    <source>
        <dbReference type="Google" id="ProtNLM"/>
    </source>
</evidence>
<dbReference type="STRING" id="75743.A0A401QIW8"/>
<keyword evidence="3" id="KW-1185">Reference proteome</keyword>
<dbReference type="GO" id="GO:0003723">
    <property type="term" value="F:RNA binding"/>
    <property type="evidence" value="ECO:0007669"/>
    <property type="project" value="InterPro"/>
</dbReference>
<reference evidence="2 3" key="1">
    <citation type="journal article" date="2018" name="Nat. Ecol. Evol.">
        <title>Shark genomes provide insights into elasmobranch evolution and the origin of vertebrates.</title>
        <authorList>
            <person name="Hara Y"/>
            <person name="Yamaguchi K"/>
            <person name="Onimaru K"/>
            <person name="Kadota M"/>
            <person name="Koyanagi M"/>
            <person name="Keeley SD"/>
            <person name="Tatsumi K"/>
            <person name="Tanaka K"/>
            <person name="Motone F"/>
            <person name="Kageyama Y"/>
            <person name="Nozu R"/>
            <person name="Adachi N"/>
            <person name="Nishimura O"/>
            <person name="Nakagawa R"/>
            <person name="Tanegashima C"/>
            <person name="Kiyatake I"/>
            <person name="Matsumoto R"/>
            <person name="Murakumo K"/>
            <person name="Nishida K"/>
            <person name="Terakita A"/>
            <person name="Kuratani S"/>
            <person name="Sato K"/>
            <person name="Hyodo S Kuraku.S."/>
        </authorList>
    </citation>
    <scope>NUCLEOTIDE SEQUENCE [LARGE SCALE GENOMIC DNA]</scope>
</reference>
<dbReference type="PANTHER" id="PTHR13102">
    <property type="entry name" value="NUCLEOLAR PROTEIN 9"/>
    <property type="match status" value="1"/>
</dbReference>
<feature type="non-terminal residue" evidence="2">
    <location>
        <position position="1"/>
    </location>
</feature>
<dbReference type="InterPro" id="IPR001313">
    <property type="entry name" value="Pumilio_RNA-bd_rpt"/>
</dbReference>
<protein>
    <recommendedName>
        <fullName evidence="4">PUM-HD domain-containing protein</fullName>
    </recommendedName>
</protein>
<dbReference type="InterPro" id="IPR016024">
    <property type="entry name" value="ARM-type_fold"/>
</dbReference>
<dbReference type="InterPro" id="IPR040000">
    <property type="entry name" value="NOP9"/>
</dbReference>
<dbReference type="Gene3D" id="1.25.10.10">
    <property type="entry name" value="Leucine-rich Repeat Variant"/>
    <property type="match status" value="1"/>
</dbReference>
<dbReference type="GO" id="GO:0005730">
    <property type="term" value="C:nucleolus"/>
    <property type="evidence" value="ECO:0007669"/>
    <property type="project" value="TreeGrafter"/>
</dbReference>
<dbReference type="OrthoDB" id="9987665at2759"/>
<dbReference type="EMBL" id="BFAA01144620">
    <property type="protein sequence ID" value="GCB85313.1"/>
    <property type="molecule type" value="Genomic_DNA"/>
</dbReference>
<sequence length="183" mass="19775">LFITNVLEEVRGQVLELCTDPSVSVILERLLAVCSASELRRFLAALQPHFACLSRHRCGAHVVQMALLQSARLGDQLQVAEEEGEGAAEGGGERRSLEALIRELSAGVRGDFLVYASDTHGSFVLRTLLQILGGVVLSPEDTKKSSRKKAPRGECLVAPLRSNKSSWCELADAMNAGCQSSRD</sequence>
<organism evidence="2 3">
    <name type="scientific">Scyliorhinus torazame</name>
    <name type="common">Cloudy catshark</name>
    <name type="synonym">Catulus torazame</name>
    <dbReference type="NCBI Taxonomy" id="75743"/>
    <lineage>
        <taxon>Eukaryota</taxon>
        <taxon>Metazoa</taxon>
        <taxon>Chordata</taxon>
        <taxon>Craniata</taxon>
        <taxon>Vertebrata</taxon>
        <taxon>Chondrichthyes</taxon>
        <taxon>Elasmobranchii</taxon>
        <taxon>Galeomorphii</taxon>
        <taxon>Galeoidea</taxon>
        <taxon>Carcharhiniformes</taxon>
        <taxon>Scyliorhinidae</taxon>
        <taxon>Scyliorhinus</taxon>
    </lineage>
</organism>
<dbReference type="Proteomes" id="UP000288216">
    <property type="component" value="Unassembled WGS sequence"/>
</dbReference>
<accession>A0A401QIW8</accession>
<dbReference type="InterPro" id="IPR011989">
    <property type="entry name" value="ARM-like"/>
</dbReference>
<dbReference type="GO" id="GO:0030686">
    <property type="term" value="C:90S preribosome"/>
    <property type="evidence" value="ECO:0007669"/>
    <property type="project" value="TreeGrafter"/>
</dbReference>
<dbReference type="GO" id="GO:0000447">
    <property type="term" value="P:endonucleolytic cleavage in ITS1 to separate SSU-rRNA from 5.8S rRNA and LSU-rRNA from tricistronic rRNA transcript (SSU-rRNA, 5.8S rRNA, LSU-rRNA)"/>
    <property type="evidence" value="ECO:0007669"/>
    <property type="project" value="TreeGrafter"/>
</dbReference>
<dbReference type="PANTHER" id="PTHR13102:SF0">
    <property type="entry name" value="NUCLEOLAR PROTEIN 9"/>
    <property type="match status" value="1"/>
</dbReference>
<dbReference type="GO" id="GO:0030688">
    <property type="term" value="C:preribosome, small subunit precursor"/>
    <property type="evidence" value="ECO:0007669"/>
    <property type="project" value="TreeGrafter"/>
</dbReference>
<dbReference type="Pfam" id="PF22493">
    <property type="entry name" value="PUF_NOP9"/>
    <property type="match status" value="1"/>
</dbReference>
<dbReference type="GO" id="GO:0000056">
    <property type="term" value="P:ribosomal small subunit export from nucleus"/>
    <property type="evidence" value="ECO:0007669"/>
    <property type="project" value="TreeGrafter"/>
</dbReference>
<dbReference type="GO" id="GO:0000472">
    <property type="term" value="P:endonucleolytic cleavage to generate mature 5'-end of SSU-rRNA from (SSU-rRNA, 5.8S rRNA, LSU-rRNA)"/>
    <property type="evidence" value="ECO:0007669"/>
    <property type="project" value="TreeGrafter"/>
</dbReference>
<dbReference type="SUPFAM" id="SSF48371">
    <property type="entry name" value="ARM repeat"/>
    <property type="match status" value="1"/>
</dbReference>
<comment type="caution">
    <text evidence="2">The sequence shown here is derived from an EMBL/GenBank/DDBJ whole genome shotgun (WGS) entry which is preliminary data.</text>
</comment>